<feature type="region of interest" description="Disordered" evidence="1">
    <location>
        <begin position="170"/>
        <end position="311"/>
    </location>
</feature>
<dbReference type="EMBL" id="GEFM01001594">
    <property type="protein sequence ID" value="JAP74202.1"/>
    <property type="molecule type" value="mRNA"/>
</dbReference>
<feature type="compositionally biased region" description="Basic and acidic residues" evidence="1">
    <location>
        <begin position="180"/>
        <end position="195"/>
    </location>
</feature>
<name>A0A131Y6T1_IXORI</name>
<feature type="non-terminal residue" evidence="2">
    <location>
        <position position="1"/>
    </location>
</feature>
<evidence type="ECO:0000256" key="1">
    <source>
        <dbReference type="SAM" id="MobiDB-lite"/>
    </source>
</evidence>
<dbReference type="AlphaFoldDB" id="A0A131Y6T1"/>
<feature type="compositionally biased region" description="Polar residues" evidence="1">
    <location>
        <begin position="226"/>
        <end position="240"/>
    </location>
</feature>
<accession>A0A131Y6T1</accession>
<evidence type="ECO:0000313" key="2">
    <source>
        <dbReference type="EMBL" id="JAP74202.1"/>
    </source>
</evidence>
<organism evidence="2">
    <name type="scientific">Ixodes ricinus</name>
    <name type="common">Common tick</name>
    <name type="synonym">Acarus ricinus</name>
    <dbReference type="NCBI Taxonomy" id="34613"/>
    <lineage>
        <taxon>Eukaryota</taxon>
        <taxon>Metazoa</taxon>
        <taxon>Ecdysozoa</taxon>
        <taxon>Arthropoda</taxon>
        <taxon>Chelicerata</taxon>
        <taxon>Arachnida</taxon>
        <taxon>Acari</taxon>
        <taxon>Parasitiformes</taxon>
        <taxon>Ixodida</taxon>
        <taxon>Ixodoidea</taxon>
        <taxon>Ixodidae</taxon>
        <taxon>Ixodinae</taxon>
        <taxon>Ixodes</taxon>
    </lineage>
</organism>
<feature type="region of interest" description="Disordered" evidence="1">
    <location>
        <begin position="1"/>
        <end position="35"/>
    </location>
</feature>
<sequence>TAMASSASTSMASVEPAVNTNSTGGDNAKSSAVASPNLTDATEPIVLPTTVETITVTVIYFDGYRYMPSSKSGTLYYWKCDSPRCPALLRTRYINGQHVYESADAHWEEAHKRRSGGGAPTASTPRAGGKRKAVSCANKPLATVSGDAQVPAKKSKDSLLPIGGAVMANHTLQKQGKPPGKAEDAAGDNSKRESTKGSGASNLVDSRAAAVRPSPIHVQHPRGSNEPGTSALPSGDQGVQGSEIIPPPIPPAGTNPADTAQNDADYGDESSILSDDSINGDWEADGRGSPDPPPQNASYESPSNAGNAADDSAAIPLSMHCLGERELREMCLRQKLDLSAKQLEIEDLRAKLLNSELYSNRAGKLN</sequence>
<feature type="compositionally biased region" description="Low complexity" evidence="1">
    <location>
        <begin position="1"/>
        <end position="13"/>
    </location>
</feature>
<feature type="compositionally biased region" description="Polar residues" evidence="1">
    <location>
        <begin position="18"/>
        <end position="35"/>
    </location>
</feature>
<reference evidence="2" key="1">
    <citation type="submission" date="2016-02" db="EMBL/GenBank/DDBJ databases">
        <title>RNAseq analyses of the midgut from blood- or serum-fed Ixodes ricinus ticks.</title>
        <authorList>
            <person name="Perner J."/>
            <person name="Provaznik J."/>
            <person name="Schrenkova J."/>
            <person name="Urbanova V."/>
            <person name="Ribeiro J.M."/>
            <person name="Kopacek P."/>
        </authorList>
    </citation>
    <scope>NUCLEOTIDE SEQUENCE</scope>
    <source>
        <tissue evidence="2">Gut</tissue>
    </source>
</reference>
<feature type="region of interest" description="Disordered" evidence="1">
    <location>
        <begin position="110"/>
        <end position="133"/>
    </location>
</feature>
<protein>
    <submittedName>
        <fullName evidence="2">Uncharacterized protein</fullName>
    </submittedName>
</protein>
<proteinExistence type="evidence at transcript level"/>